<dbReference type="STRING" id="1173022.Cri9333_2504"/>
<dbReference type="AlphaFoldDB" id="K9W1R5"/>
<proteinExistence type="predicted"/>
<dbReference type="CDD" id="cd14503">
    <property type="entry name" value="PTP-bact"/>
    <property type="match status" value="1"/>
</dbReference>
<dbReference type="PATRIC" id="fig|1173022.3.peg.2707"/>
<keyword evidence="3" id="KW-1185">Reference proteome</keyword>
<evidence type="ECO:0000313" key="3">
    <source>
        <dbReference type="Proteomes" id="UP000010472"/>
    </source>
</evidence>
<dbReference type="Gene3D" id="3.90.190.10">
    <property type="entry name" value="Protein tyrosine phosphatase superfamily"/>
    <property type="match status" value="1"/>
</dbReference>
<dbReference type="InterPro" id="IPR029021">
    <property type="entry name" value="Prot-tyrosine_phosphatase-like"/>
</dbReference>
<protein>
    <recommendedName>
        <fullName evidence="1">DSP-PTPase phosphatase fused to NAD+ Kinase domain-containing protein</fullName>
    </recommendedName>
</protein>
<evidence type="ECO:0000259" key="1">
    <source>
        <dbReference type="Pfam" id="PF22741"/>
    </source>
</evidence>
<dbReference type="eggNOG" id="COG3453">
    <property type="taxonomic scope" value="Bacteria"/>
</dbReference>
<feature type="domain" description="DSP-PTPase phosphatase fused to NAD+ Kinase" evidence="1">
    <location>
        <begin position="21"/>
        <end position="127"/>
    </location>
</feature>
<dbReference type="RefSeq" id="WP_015203484.1">
    <property type="nucleotide sequence ID" value="NC_019753.1"/>
</dbReference>
<name>K9W1R5_9CYAN</name>
<reference evidence="2 3" key="1">
    <citation type="submission" date="2012-06" db="EMBL/GenBank/DDBJ databases">
        <title>Finished chromosome of genome of Crinalium epipsammum PCC 9333.</title>
        <authorList>
            <consortium name="US DOE Joint Genome Institute"/>
            <person name="Gugger M."/>
            <person name="Coursin T."/>
            <person name="Rippka R."/>
            <person name="Tandeau De Marsac N."/>
            <person name="Huntemann M."/>
            <person name="Wei C.-L."/>
            <person name="Han J."/>
            <person name="Detter J.C."/>
            <person name="Han C."/>
            <person name="Tapia R."/>
            <person name="Davenport K."/>
            <person name="Daligault H."/>
            <person name="Erkkila T."/>
            <person name="Gu W."/>
            <person name="Munk A.C.C."/>
            <person name="Teshima H."/>
            <person name="Xu Y."/>
            <person name="Chain P."/>
            <person name="Chen A."/>
            <person name="Krypides N."/>
            <person name="Mavromatis K."/>
            <person name="Markowitz V."/>
            <person name="Szeto E."/>
            <person name="Ivanova N."/>
            <person name="Mikhailova N."/>
            <person name="Ovchinnikova G."/>
            <person name="Pagani I."/>
            <person name="Pati A."/>
            <person name="Goodwin L."/>
            <person name="Peters L."/>
            <person name="Pitluck S."/>
            <person name="Woyke T."/>
            <person name="Kerfeld C."/>
        </authorList>
    </citation>
    <scope>NUCLEOTIDE SEQUENCE [LARGE SCALE GENOMIC DNA]</scope>
    <source>
        <strain evidence="2 3">PCC 9333</strain>
    </source>
</reference>
<dbReference type="Proteomes" id="UP000010472">
    <property type="component" value="Chromosome"/>
</dbReference>
<gene>
    <name evidence="2" type="ORF">Cri9333_2504</name>
</gene>
<evidence type="ECO:0000313" key="2">
    <source>
        <dbReference type="EMBL" id="AFZ13370.1"/>
    </source>
</evidence>
<dbReference type="Pfam" id="PF22741">
    <property type="entry name" value="PTP-NADK"/>
    <property type="match status" value="1"/>
</dbReference>
<accession>K9W1R5</accession>
<dbReference type="SUPFAM" id="SSF52799">
    <property type="entry name" value="(Phosphotyrosine protein) phosphatases II"/>
    <property type="match status" value="1"/>
</dbReference>
<dbReference type="EMBL" id="CP003620">
    <property type="protein sequence ID" value="AFZ13370.1"/>
    <property type="molecule type" value="Genomic_DNA"/>
</dbReference>
<dbReference type="HOGENOM" id="CLU_105726_0_0_3"/>
<organism evidence="2 3">
    <name type="scientific">Crinalium epipsammum PCC 9333</name>
    <dbReference type="NCBI Taxonomy" id="1173022"/>
    <lineage>
        <taxon>Bacteria</taxon>
        <taxon>Bacillati</taxon>
        <taxon>Cyanobacteriota</taxon>
        <taxon>Cyanophyceae</taxon>
        <taxon>Gomontiellales</taxon>
        <taxon>Gomontiellaceae</taxon>
        <taxon>Crinalium</taxon>
    </lineage>
</organism>
<dbReference type="InterPro" id="IPR055214">
    <property type="entry name" value="PTP-NADK"/>
</dbReference>
<sequence length="151" mass="17640">MANNGIENIYNFFKISEFIATAGQPTLEQLTIIKLSNYQAVINLALLDSPNALPNEESIVKSLGMEYIHLPVIWENPTIEDITRFFSLMKNFSNKRVFIHCAANKRVSAFIYLYRIIYQKINKEQAQKDLHQIWIPNEKWQNFIQQVTDNC</sequence>
<dbReference type="KEGG" id="cep:Cri9333_2504"/>